<dbReference type="InterPro" id="IPR008984">
    <property type="entry name" value="SMAD_FHA_dom_sf"/>
</dbReference>
<dbReference type="SMART" id="SM00382">
    <property type="entry name" value="AAA"/>
    <property type="match status" value="1"/>
</dbReference>
<dbReference type="Proteomes" id="UP000315995">
    <property type="component" value="Chromosome"/>
</dbReference>
<evidence type="ECO:0000313" key="5">
    <source>
        <dbReference type="Proteomes" id="UP000315995"/>
    </source>
</evidence>
<name>A0A4Y6PZG0_PERCE</name>
<dbReference type="CDD" id="cd00060">
    <property type="entry name" value="FHA"/>
    <property type="match status" value="1"/>
</dbReference>
<feature type="domain" description="Sigma-54 factor interaction" evidence="3">
    <location>
        <begin position="329"/>
        <end position="558"/>
    </location>
</feature>
<evidence type="ECO:0000256" key="1">
    <source>
        <dbReference type="ARBA" id="ARBA00022741"/>
    </source>
</evidence>
<dbReference type="CDD" id="cd00009">
    <property type="entry name" value="AAA"/>
    <property type="match status" value="1"/>
</dbReference>
<dbReference type="SUPFAM" id="SSF49879">
    <property type="entry name" value="SMAD/FHA domain"/>
    <property type="match status" value="1"/>
</dbReference>
<sequence>MTVRLRVTFEDKVREYAFDRATVSVGRGPFNDIVVAEASLGRVHGELEVRDDGLVFRTRASSTPTSIFRDGECTQSTDGETEDTLHFHAGDVVRMGEQPSVALEVVEVVRRPERNWATHAMPTGADASPSDTTGKLLFRLTRGIAYEPNIETFLRTCALFVGYVCDRMPDCIELSIPIEASPWRSDDHLLQAVSMDLDRPAEELSPVDVDGGYLQTRDPLPPFGPDAAAILDELRGLDCCVVVDDRGAEASVLVPFDYDGELAAVLDLSFPQGKVDELMEAVALAGALLKPIAAIVLGRDRQWRVYEGVVEENHYWRERQRRRYHFKDLIAESDSMREVYEKLNDFVGLDSPVLLHGEAGTGKALVARALHHMGPRKDAMLTSINCRELASDTLDFELFGSVANELSGDVEPRKGIFELAEGGTVFLEEVDQMSLLLQGKVLRMLREGELRRIGDAVARRVDVRVVASTHRDLSALVSQGRFRRDLYLVLSEHVLELPALSERQEDILPLARTFLRKFAARYDRPCRRICEPVQQKLRDHRWQGNVRELQAVIEAAVLKCDGEEVGVDDVAL</sequence>
<keyword evidence="1" id="KW-0547">Nucleotide-binding</keyword>
<dbReference type="InterPro" id="IPR025943">
    <property type="entry name" value="Sigma_54_int_dom_ATP-bd_2"/>
</dbReference>
<evidence type="ECO:0000313" key="4">
    <source>
        <dbReference type="EMBL" id="QDG53135.1"/>
    </source>
</evidence>
<proteinExistence type="predicted"/>
<dbReference type="PROSITE" id="PS50045">
    <property type="entry name" value="SIGMA54_INTERACT_4"/>
    <property type="match status" value="1"/>
</dbReference>
<dbReference type="PROSITE" id="PS00676">
    <property type="entry name" value="SIGMA54_INTERACT_2"/>
    <property type="match status" value="1"/>
</dbReference>
<dbReference type="PANTHER" id="PTHR32071">
    <property type="entry name" value="TRANSCRIPTIONAL REGULATORY PROTEIN"/>
    <property type="match status" value="1"/>
</dbReference>
<dbReference type="OrthoDB" id="5482894at2"/>
<reference evidence="4 5" key="1">
    <citation type="submission" date="2019-06" db="EMBL/GenBank/DDBJ databases">
        <title>Persicimonas caeni gen. nov., sp. nov., a predatory bacterium isolated from solar saltern.</title>
        <authorList>
            <person name="Wang S."/>
        </authorList>
    </citation>
    <scope>NUCLEOTIDE SEQUENCE [LARGE SCALE GENOMIC DNA]</scope>
    <source>
        <strain evidence="4 5">YN101</strain>
    </source>
</reference>
<dbReference type="RefSeq" id="WP_141199596.1">
    <property type="nucleotide sequence ID" value="NZ_CP041186.1"/>
</dbReference>
<dbReference type="AlphaFoldDB" id="A0A4Y6PZG0"/>
<evidence type="ECO:0000259" key="3">
    <source>
        <dbReference type="PROSITE" id="PS50045"/>
    </source>
</evidence>
<dbReference type="InterPro" id="IPR027417">
    <property type="entry name" value="P-loop_NTPase"/>
</dbReference>
<dbReference type="Pfam" id="PF00158">
    <property type="entry name" value="Sigma54_activat"/>
    <property type="match status" value="1"/>
</dbReference>
<dbReference type="InterPro" id="IPR003593">
    <property type="entry name" value="AAA+_ATPase"/>
</dbReference>
<gene>
    <name evidence="4" type="ORF">FIV42_21030</name>
</gene>
<evidence type="ECO:0000256" key="2">
    <source>
        <dbReference type="ARBA" id="ARBA00022840"/>
    </source>
</evidence>
<dbReference type="Pfam" id="PF25601">
    <property type="entry name" value="AAA_lid_14"/>
    <property type="match status" value="1"/>
</dbReference>
<dbReference type="GO" id="GO:0006355">
    <property type="term" value="P:regulation of DNA-templated transcription"/>
    <property type="evidence" value="ECO:0007669"/>
    <property type="project" value="InterPro"/>
</dbReference>
<dbReference type="InterPro" id="IPR058031">
    <property type="entry name" value="AAA_lid_NorR"/>
</dbReference>
<organism evidence="4 5">
    <name type="scientific">Persicimonas caeni</name>
    <dbReference type="NCBI Taxonomy" id="2292766"/>
    <lineage>
        <taxon>Bacteria</taxon>
        <taxon>Deltaproteobacteria</taxon>
        <taxon>Bradymonadales</taxon>
        <taxon>Bradymonadaceae</taxon>
        <taxon>Persicimonas</taxon>
    </lineage>
</organism>
<keyword evidence="2" id="KW-0067">ATP-binding</keyword>
<dbReference type="Gene3D" id="3.40.50.300">
    <property type="entry name" value="P-loop containing nucleotide triphosphate hydrolases"/>
    <property type="match status" value="1"/>
</dbReference>
<protein>
    <submittedName>
        <fullName evidence="4">AAA family ATPase</fullName>
    </submittedName>
</protein>
<dbReference type="SUPFAM" id="SSF52540">
    <property type="entry name" value="P-loop containing nucleoside triphosphate hydrolases"/>
    <property type="match status" value="1"/>
</dbReference>
<keyword evidence="5" id="KW-1185">Reference proteome</keyword>
<accession>A0A5B8YBP0</accession>
<dbReference type="GO" id="GO:0005524">
    <property type="term" value="F:ATP binding"/>
    <property type="evidence" value="ECO:0007669"/>
    <property type="project" value="UniProtKB-KW"/>
</dbReference>
<dbReference type="InterPro" id="IPR002078">
    <property type="entry name" value="Sigma_54_int"/>
</dbReference>
<dbReference type="EMBL" id="CP041186">
    <property type="protein sequence ID" value="QDG53135.1"/>
    <property type="molecule type" value="Genomic_DNA"/>
</dbReference>
<dbReference type="Gene3D" id="2.60.200.20">
    <property type="match status" value="1"/>
</dbReference>
<accession>A0A4Y6PZG0</accession>
<dbReference type="Gene3D" id="1.10.8.60">
    <property type="match status" value="1"/>
</dbReference>